<gene>
    <name evidence="2" type="ORF">mPipKuh1_009853</name>
</gene>
<sequence>MTSLANENPQSIYHCCYFSVYIFVHLLMTRGPVHENSCTGAGEVPQPGLPPLTAWELSGAGGDRRSGEGDTPITSLLLPLSVVQASASPDYLSLGRPLVFGQHHPRLACALGQPWASGGLRAGPTTPRTCHTPPSPTGIHKERLDLPLPLPRRG</sequence>
<proteinExistence type="predicted"/>
<keyword evidence="3" id="KW-1185">Reference proteome</keyword>
<dbReference type="AlphaFoldDB" id="A0A7J7YX10"/>
<dbReference type="Proteomes" id="UP000558488">
    <property type="component" value="Unassembled WGS sequence"/>
</dbReference>
<evidence type="ECO:0000313" key="3">
    <source>
        <dbReference type="Proteomes" id="UP000558488"/>
    </source>
</evidence>
<feature type="region of interest" description="Disordered" evidence="1">
    <location>
        <begin position="122"/>
        <end position="154"/>
    </location>
</feature>
<evidence type="ECO:0000313" key="2">
    <source>
        <dbReference type="EMBL" id="KAF6366434.1"/>
    </source>
</evidence>
<reference evidence="2 3" key="1">
    <citation type="journal article" date="2020" name="Nature">
        <title>Six reference-quality genomes reveal evolution of bat adaptations.</title>
        <authorList>
            <person name="Jebb D."/>
            <person name="Huang Z."/>
            <person name="Pippel M."/>
            <person name="Hughes G.M."/>
            <person name="Lavrichenko K."/>
            <person name="Devanna P."/>
            <person name="Winkler S."/>
            <person name="Jermiin L.S."/>
            <person name="Skirmuntt E.C."/>
            <person name="Katzourakis A."/>
            <person name="Burkitt-Gray L."/>
            <person name="Ray D.A."/>
            <person name="Sullivan K.A.M."/>
            <person name="Roscito J.G."/>
            <person name="Kirilenko B.M."/>
            <person name="Davalos L.M."/>
            <person name="Corthals A.P."/>
            <person name="Power M.L."/>
            <person name="Jones G."/>
            <person name="Ransome R.D."/>
            <person name="Dechmann D.K.N."/>
            <person name="Locatelli A.G."/>
            <person name="Puechmaille S.J."/>
            <person name="Fedrigo O."/>
            <person name="Jarvis E.D."/>
            <person name="Hiller M."/>
            <person name="Vernes S.C."/>
            <person name="Myers E.W."/>
            <person name="Teeling E.C."/>
        </authorList>
    </citation>
    <scope>NUCLEOTIDE SEQUENCE [LARGE SCALE GENOMIC DNA]</scope>
    <source>
        <strain evidence="2">MPipKuh1</strain>
        <tissue evidence="2">Flight muscle</tissue>
    </source>
</reference>
<comment type="caution">
    <text evidence="2">The sequence shown here is derived from an EMBL/GenBank/DDBJ whole genome shotgun (WGS) entry which is preliminary data.</text>
</comment>
<organism evidence="2 3">
    <name type="scientific">Pipistrellus kuhlii</name>
    <name type="common">Kuhl's pipistrelle</name>
    <dbReference type="NCBI Taxonomy" id="59472"/>
    <lineage>
        <taxon>Eukaryota</taxon>
        <taxon>Metazoa</taxon>
        <taxon>Chordata</taxon>
        <taxon>Craniata</taxon>
        <taxon>Vertebrata</taxon>
        <taxon>Euteleostomi</taxon>
        <taxon>Mammalia</taxon>
        <taxon>Eutheria</taxon>
        <taxon>Laurasiatheria</taxon>
        <taxon>Chiroptera</taxon>
        <taxon>Yangochiroptera</taxon>
        <taxon>Vespertilionidae</taxon>
        <taxon>Pipistrellus</taxon>
    </lineage>
</organism>
<name>A0A7J7YX10_PIPKU</name>
<protein>
    <submittedName>
        <fullName evidence="2">Uncharacterized protein</fullName>
    </submittedName>
</protein>
<dbReference type="EMBL" id="JACAGB010000004">
    <property type="protein sequence ID" value="KAF6366434.1"/>
    <property type="molecule type" value="Genomic_DNA"/>
</dbReference>
<evidence type="ECO:0000256" key="1">
    <source>
        <dbReference type="SAM" id="MobiDB-lite"/>
    </source>
</evidence>
<accession>A0A7J7YX10</accession>